<evidence type="ECO:0000313" key="2">
    <source>
        <dbReference type="EMBL" id="RDX67620.1"/>
    </source>
</evidence>
<gene>
    <name evidence="2" type="ORF">CR513_53480</name>
</gene>
<proteinExistence type="predicted"/>
<dbReference type="EMBL" id="QJKJ01012909">
    <property type="protein sequence ID" value="RDX67620.1"/>
    <property type="molecule type" value="Genomic_DNA"/>
</dbReference>
<protein>
    <submittedName>
        <fullName evidence="2">Uncharacterized protein</fullName>
    </submittedName>
</protein>
<dbReference type="Proteomes" id="UP000257109">
    <property type="component" value="Unassembled WGS sequence"/>
</dbReference>
<reference evidence="2" key="1">
    <citation type="submission" date="2018-05" db="EMBL/GenBank/DDBJ databases">
        <title>Draft genome of Mucuna pruriens seed.</title>
        <authorList>
            <person name="Nnadi N.E."/>
            <person name="Vos R."/>
            <person name="Hasami M.H."/>
            <person name="Devisetty U.K."/>
            <person name="Aguiy J.C."/>
        </authorList>
    </citation>
    <scope>NUCLEOTIDE SEQUENCE [LARGE SCALE GENOMIC DNA]</scope>
    <source>
        <strain evidence="2">JCA_2017</strain>
    </source>
</reference>
<organism evidence="2 3">
    <name type="scientific">Mucuna pruriens</name>
    <name type="common">Velvet bean</name>
    <name type="synonym">Dolichos pruriens</name>
    <dbReference type="NCBI Taxonomy" id="157652"/>
    <lineage>
        <taxon>Eukaryota</taxon>
        <taxon>Viridiplantae</taxon>
        <taxon>Streptophyta</taxon>
        <taxon>Embryophyta</taxon>
        <taxon>Tracheophyta</taxon>
        <taxon>Spermatophyta</taxon>
        <taxon>Magnoliopsida</taxon>
        <taxon>eudicotyledons</taxon>
        <taxon>Gunneridae</taxon>
        <taxon>Pentapetalae</taxon>
        <taxon>rosids</taxon>
        <taxon>fabids</taxon>
        <taxon>Fabales</taxon>
        <taxon>Fabaceae</taxon>
        <taxon>Papilionoideae</taxon>
        <taxon>50 kb inversion clade</taxon>
        <taxon>NPAAA clade</taxon>
        <taxon>indigoferoid/millettioid clade</taxon>
        <taxon>Phaseoleae</taxon>
        <taxon>Mucuna</taxon>
    </lineage>
</organism>
<evidence type="ECO:0000256" key="1">
    <source>
        <dbReference type="SAM" id="MobiDB-lite"/>
    </source>
</evidence>
<keyword evidence="3" id="KW-1185">Reference proteome</keyword>
<sequence>MDYSDHVFTKIIKKMENEIRDNVFPDLSGNAIAQLPQPNGNDRHLGSDRGLGSDGRTSISMNVRDRIPVPH</sequence>
<feature type="region of interest" description="Disordered" evidence="1">
    <location>
        <begin position="35"/>
        <end position="71"/>
    </location>
</feature>
<accession>A0A371ENJ1</accession>
<comment type="caution">
    <text evidence="2">The sequence shown here is derived from an EMBL/GenBank/DDBJ whole genome shotgun (WGS) entry which is preliminary data.</text>
</comment>
<feature type="non-terminal residue" evidence="2">
    <location>
        <position position="71"/>
    </location>
</feature>
<evidence type="ECO:0000313" key="3">
    <source>
        <dbReference type="Proteomes" id="UP000257109"/>
    </source>
</evidence>
<dbReference type="AlphaFoldDB" id="A0A371ENJ1"/>
<name>A0A371ENJ1_MUCPR</name>